<dbReference type="PANTHER" id="PTHR35372">
    <property type="entry name" value="ATP BINDING PROTEIN-RELATED"/>
    <property type="match status" value="1"/>
</dbReference>
<protein>
    <recommendedName>
        <fullName evidence="4">SF3 helicase domain-containing protein</fullName>
    </recommendedName>
</protein>
<dbReference type="GO" id="GO:0005524">
    <property type="term" value="F:ATP binding"/>
    <property type="evidence" value="ECO:0007669"/>
    <property type="project" value="UniProtKB-KW"/>
</dbReference>
<keyword evidence="6" id="KW-1185">Reference proteome</keyword>
<accession>A0A7I7X5B1</accession>
<evidence type="ECO:0000256" key="2">
    <source>
        <dbReference type="ARBA" id="ARBA00022801"/>
    </source>
</evidence>
<dbReference type="RefSeq" id="WP_085133939.1">
    <property type="nucleotide sequence ID" value="NZ_AP022609.1"/>
</dbReference>
<proteinExistence type="predicted"/>
<dbReference type="InterPro" id="IPR027417">
    <property type="entry name" value="P-loop_NTPase"/>
</dbReference>
<dbReference type="SMART" id="SM00885">
    <property type="entry name" value="D5_N"/>
    <property type="match status" value="1"/>
</dbReference>
<evidence type="ECO:0000256" key="3">
    <source>
        <dbReference type="ARBA" id="ARBA00022840"/>
    </source>
</evidence>
<evidence type="ECO:0000256" key="1">
    <source>
        <dbReference type="ARBA" id="ARBA00022741"/>
    </source>
</evidence>
<dbReference type="AlphaFoldDB" id="A0A7I7X5B1"/>
<dbReference type="EMBL" id="AP022609">
    <property type="protein sequence ID" value="BBZ23901.1"/>
    <property type="molecule type" value="Genomic_DNA"/>
</dbReference>
<dbReference type="KEGG" id="mhib:MHIB_23190"/>
<keyword evidence="1" id="KW-0547">Nucleotide-binding</keyword>
<dbReference type="OrthoDB" id="9763644at2"/>
<dbReference type="InterPro" id="IPR014818">
    <property type="entry name" value="Phage/plasmid_primase_P4_C"/>
</dbReference>
<organism evidence="5 6">
    <name type="scientific">Mycolicibacter hiberniae</name>
    <dbReference type="NCBI Taxonomy" id="29314"/>
    <lineage>
        <taxon>Bacteria</taxon>
        <taxon>Bacillati</taxon>
        <taxon>Actinomycetota</taxon>
        <taxon>Actinomycetes</taxon>
        <taxon>Mycobacteriales</taxon>
        <taxon>Mycobacteriaceae</taxon>
        <taxon>Mycolicibacter</taxon>
    </lineage>
</organism>
<keyword evidence="2" id="KW-0378">Hydrolase</keyword>
<sequence>MSRPLQVVDNAVPICPECGELDCDCAELLQRVDPEDVRGFNPVAWSRVIQSERPIRLDPNSGALWSHSGGVWSEDRNAVGDVLPIKMGKSYRRNKHLGTVTDRLRAELKHDERFIHPDKPDDRYVSLPSGLFDFTNGEVVPHDPDMLITYQLDVDPTFSVETPEFDRFLADVLHSGDIDRVLDILAYLLRPGNPSQRAIMLTGTGRNGKSVLLNLIEAIVGRHSMAAVPLQRLSTRFAAARLYGKAINLVGEIDGGHVESTGAFKQMTGGDLLEMDVKHSQAFAAHVWAVPVFSANQIPTSSDTSEGYLRRWEIIEFPNKFDGSDTTIEARLFSERAAIAGKLLRRAAATGFTIRRSAPGDAARESFANRSDPVRAWLADGEILPVGFTARTRSYDCYRLWIEDGNGKQALTRNKFYERVAAVLGPAKKNRDGTYGWDFPSST</sequence>
<dbReference type="Pfam" id="PF08706">
    <property type="entry name" value="D5_N"/>
    <property type="match status" value="1"/>
</dbReference>
<keyword evidence="3" id="KW-0067">ATP-binding</keyword>
<evidence type="ECO:0000313" key="5">
    <source>
        <dbReference type="EMBL" id="BBZ23901.1"/>
    </source>
</evidence>
<dbReference type="InterPro" id="IPR006500">
    <property type="entry name" value="Helicase_put_C_phage/plasmid"/>
</dbReference>
<dbReference type="Proteomes" id="UP000467260">
    <property type="component" value="Chromosome"/>
</dbReference>
<dbReference type="GO" id="GO:0016787">
    <property type="term" value="F:hydrolase activity"/>
    <property type="evidence" value="ECO:0007669"/>
    <property type="project" value="UniProtKB-KW"/>
</dbReference>
<dbReference type="PANTHER" id="PTHR35372:SF2">
    <property type="entry name" value="SF3 HELICASE DOMAIN-CONTAINING PROTEIN"/>
    <property type="match status" value="1"/>
</dbReference>
<dbReference type="InterPro" id="IPR051620">
    <property type="entry name" value="ORF904-like_C"/>
</dbReference>
<evidence type="ECO:0000313" key="6">
    <source>
        <dbReference type="Proteomes" id="UP000467260"/>
    </source>
</evidence>
<dbReference type="InterPro" id="IPR014015">
    <property type="entry name" value="Helicase_SF3_DNA-vir"/>
</dbReference>
<dbReference type="Pfam" id="PF19263">
    <property type="entry name" value="DUF5906"/>
    <property type="match status" value="1"/>
</dbReference>
<evidence type="ECO:0000259" key="4">
    <source>
        <dbReference type="PROSITE" id="PS51206"/>
    </source>
</evidence>
<dbReference type="InterPro" id="IPR045455">
    <property type="entry name" value="NrS-1_pol-like_helicase"/>
</dbReference>
<name>A0A7I7X5B1_9MYCO</name>
<dbReference type="Gene3D" id="3.40.50.300">
    <property type="entry name" value="P-loop containing nucleotide triphosphate hydrolases"/>
    <property type="match status" value="1"/>
</dbReference>
<dbReference type="SUPFAM" id="SSF52540">
    <property type="entry name" value="P-loop containing nucleoside triphosphate hydrolases"/>
    <property type="match status" value="1"/>
</dbReference>
<dbReference type="PROSITE" id="PS51206">
    <property type="entry name" value="SF3_HELICASE_1"/>
    <property type="match status" value="1"/>
</dbReference>
<dbReference type="NCBIfam" id="TIGR01613">
    <property type="entry name" value="primase_Cterm"/>
    <property type="match status" value="1"/>
</dbReference>
<reference evidence="5 6" key="1">
    <citation type="journal article" date="2019" name="Emerg. Microbes Infect.">
        <title>Comprehensive subspecies identification of 175 nontuberculous mycobacteria species based on 7547 genomic profiles.</title>
        <authorList>
            <person name="Matsumoto Y."/>
            <person name="Kinjo T."/>
            <person name="Motooka D."/>
            <person name="Nabeya D."/>
            <person name="Jung N."/>
            <person name="Uechi K."/>
            <person name="Horii T."/>
            <person name="Iida T."/>
            <person name="Fujita J."/>
            <person name="Nakamura S."/>
        </authorList>
    </citation>
    <scope>NUCLEOTIDE SEQUENCE [LARGE SCALE GENOMIC DNA]</scope>
    <source>
        <strain evidence="5 6">JCM 13571</strain>
    </source>
</reference>
<gene>
    <name evidence="5" type="ORF">MHIB_23190</name>
</gene>
<feature type="domain" description="SF3 helicase" evidence="4">
    <location>
        <begin position="176"/>
        <end position="330"/>
    </location>
</feature>